<proteinExistence type="predicted"/>
<sequence>MYMIPDIKICGIKNIQEIKIINKYPVNYIGFIFADSKRQVKEDEVIELRKHIRKDIKVVGVFVNENVEYVNKLVHSCRLDIVQLHGNESNDYCKKIRCKVWKSIAVSDESSLKIIDAYKNVDGILLDTYHKGKSGGTGKVFSWDLVKNISKSNQIVLAGGLTPDNVVRAIKTVKPQIIDVNSGVETNLNKDENKIRELFVELYKLN</sequence>
<dbReference type="EMBL" id="BTPU01000110">
    <property type="protein sequence ID" value="GMQ65292.1"/>
    <property type="molecule type" value="Genomic_DNA"/>
</dbReference>
<keyword evidence="1" id="KW-0413">Isomerase</keyword>
<evidence type="ECO:0000313" key="2">
    <source>
        <dbReference type="Proteomes" id="UP001374599"/>
    </source>
</evidence>
<reference evidence="1" key="1">
    <citation type="submission" date="2023-09" db="EMBL/GenBank/DDBJ databases">
        <title>Vallitalea sediminicola and Vallitalea maricola sp. nov., anaerobic bacteria isolated from marine sediment.</title>
        <authorList>
            <person name="Hirano S."/>
            <person name="Maeda A."/>
            <person name="Terahara T."/>
            <person name="Mori K."/>
            <person name="Hamada M."/>
            <person name="Matsumoto R."/>
            <person name="Kobayashi T."/>
        </authorList>
    </citation>
    <scope>NUCLEOTIDE SEQUENCE</scope>
    <source>
        <strain evidence="1">AN17-2</strain>
    </source>
</reference>
<keyword evidence="2" id="KW-1185">Reference proteome</keyword>
<comment type="caution">
    <text evidence="1">The sequence shown here is derived from an EMBL/GenBank/DDBJ whole genome shotgun (WGS) entry which is preliminary data.</text>
</comment>
<gene>
    <name evidence="1" type="ORF">AN2V17_45360</name>
</gene>
<dbReference type="Proteomes" id="UP001374599">
    <property type="component" value="Unassembled WGS sequence"/>
</dbReference>
<evidence type="ECO:0000313" key="1">
    <source>
        <dbReference type="EMBL" id="GMQ65292.1"/>
    </source>
</evidence>
<name>A0ACB5UQP1_9FIRM</name>
<accession>A0ACB5UQP1</accession>
<organism evidence="1 2">
    <name type="scientific">Vallitalea maricola</name>
    <dbReference type="NCBI Taxonomy" id="3074433"/>
    <lineage>
        <taxon>Bacteria</taxon>
        <taxon>Bacillati</taxon>
        <taxon>Bacillota</taxon>
        <taxon>Clostridia</taxon>
        <taxon>Lachnospirales</taxon>
        <taxon>Vallitaleaceae</taxon>
        <taxon>Vallitalea</taxon>
    </lineage>
</organism>
<protein>
    <submittedName>
        <fullName evidence="1">Phosphoribosylanthranilate isomerase</fullName>
    </submittedName>
</protein>